<proteinExistence type="predicted"/>
<evidence type="ECO:0000256" key="1">
    <source>
        <dbReference type="ARBA" id="ARBA00023172"/>
    </source>
</evidence>
<dbReference type="AlphaFoldDB" id="A0A318J3I7"/>
<dbReference type="Proteomes" id="UP000247755">
    <property type="component" value="Unassembled WGS sequence"/>
</dbReference>
<evidence type="ECO:0000313" key="3">
    <source>
        <dbReference type="Proteomes" id="UP000247755"/>
    </source>
</evidence>
<dbReference type="GO" id="GO:0003677">
    <property type="term" value="F:DNA binding"/>
    <property type="evidence" value="ECO:0007669"/>
    <property type="project" value="InterPro"/>
</dbReference>
<evidence type="ECO:0008006" key="4">
    <source>
        <dbReference type="Google" id="ProtNLM"/>
    </source>
</evidence>
<dbReference type="InterPro" id="IPR011010">
    <property type="entry name" value="DNA_brk_join_enz"/>
</dbReference>
<evidence type="ECO:0000313" key="2">
    <source>
        <dbReference type="EMBL" id="PXX41240.1"/>
    </source>
</evidence>
<keyword evidence="1" id="KW-0233">DNA recombination</keyword>
<reference evidence="2 3" key="1">
    <citation type="submission" date="2018-05" db="EMBL/GenBank/DDBJ databases">
        <title>Comparative genomics of bacterial root endophytes of switchgrass collected from native prairies over two seasons.</title>
        <authorList>
            <person name="Tang Y."/>
        </authorList>
    </citation>
    <scope>NUCLEOTIDE SEQUENCE [LARGE SCALE GENOMIC DNA]</scope>
    <source>
        <strain evidence="2 3">NFIX32</strain>
    </source>
</reference>
<dbReference type="InterPro" id="IPR013762">
    <property type="entry name" value="Integrase-like_cat_sf"/>
</dbReference>
<protein>
    <recommendedName>
        <fullName evidence="4">Phage integrase family protein</fullName>
    </recommendedName>
</protein>
<dbReference type="GO" id="GO:0015074">
    <property type="term" value="P:DNA integration"/>
    <property type="evidence" value="ECO:0007669"/>
    <property type="project" value="InterPro"/>
</dbReference>
<dbReference type="EMBL" id="QJJY01000001">
    <property type="protein sequence ID" value="PXX41240.1"/>
    <property type="molecule type" value="Genomic_DNA"/>
</dbReference>
<name>A0A318J3I7_BURPY</name>
<dbReference type="RefSeq" id="WP_072443257.1">
    <property type="nucleotide sequence ID" value="NZ_QJJY01000001.1"/>
</dbReference>
<accession>A0A318J3I7</accession>
<gene>
    <name evidence="2" type="ORF">NA66_1001850</name>
</gene>
<organism evidence="2 3">
    <name type="scientific">Burkholderia pyrrocinia</name>
    <name type="common">Pseudomonas pyrrocinia</name>
    <dbReference type="NCBI Taxonomy" id="60550"/>
    <lineage>
        <taxon>Bacteria</taxon>
        <taxon>Pseudomonadati</taxon>
        <taxon>Pseudomonadota</taxon>
        <taxon>Betaproteobacteria</taxon>
        <taxon>Burkholderiales</taxon>
        <taxon>Burkholderiaceae</taxon>
        <taxon>Burkholderia</taxon>
        <taxon>Burkholderia cepacia complex</taxon>
    </lineage>
</organism>
<dbReference type="Gene3D" id="1.10.443.10">
    <property type="entry name" value="Intergrase catalytic core"/>
    <property type="match status" value="1"/>
</dbReference>
<dbReference type="GO" id="GO:0006310">
    <property type="term" value="P:DNA recombination"/>
    <property type="evidence" value="ECO:0007669"/>
    <property type="project" value="UniProtKB-KW"/>
</dbReference>
<sequence length="565" mass="65049">MNIDEIPDLSFPMVKFGAKQEPWDLRVLLFRADEMPITPHRVDVVNSYPVNAPLRERITLVKRLHDEIVADLVKGKSRTTALTRITQLRNLFKWADGQNIPLRLQDIENTYIKWSEYLINRNRSREICEATVHSTASVVGTLLDRVLDRKHPLLRHTRISKPKDSGRFHKSAGDKLLLTEITTFGTALTSLCAQLSSPAVRSTLPVAITVQGHLVKLWANLEPPGARKRQSPKRKSEIHKRNADLNDVSLRRRSPILNLRLEAELLTFIAQTGMNLAQAFQLELDDFRYTSHLDGYEVRAYKARRSGPVLFEIFSEYRSHFERFLQWRLDWFSETGEKRLFPFVRDGSTADEAPEFHRLRRLFNSLGLKYVGPKALRKARINWFLREMNDPRLVADLAQHDLRTLLRVYAEPHPQLAMVEISRFHQKTDPSFSPPAPGICVSPTPDALTETPSGSPQPDCVTASGCLFCSNHRDIDSCDHVWSLASYRHLKSIELASYRPSQREVAEPFTHPAELSINRLTQKLHFFEESSEVRRLWVRESLARVDEGDYHPLWDGFIRLFEASV</sequence>
<comment type="caution">
    <text evidence="2">The sequence shown here is derived from an EMBL/GenBank/DDBJ whole genome shotgun (WGS) entry which is preliminary data.</text>
</comment>
<dbReference type="SUPFAM" id="SSF56349">
    <property type="entry name" value="DNA breaking-rejoining enzymes"/>
    <property type="match status" value="1"/>
</dbReference>